<comment type="catalytic activity">
    <reaction evidence="7 8">
        <text>L-histidinol phosphate + H2O = L-histidinol + phosphate</text>
        <dbReference type="Rhea" id="RHEA:14465"/>
        <dbReference type="ChEBI" id="CHEBI:15377"/>
        <dbReference type="ChEBI" id="CHEBI:43474"/>
        <dbReference type="ChEBI" id="CHEBI:57699"/>
        <dbReference type="ChEBI" id="CHEBI:57980"/>
        <dbReference type="EC" id="3.1.3.15"/>
    </reaction>
</comment>
<evidence type="ECO:0000313" key="10">
    <source>
        <dbReference type="EMBL" id="MCC2242209.1"/>
    </source>
</evidence>
<dbReference type="GO" id="GO:0005737">
    <property type="term" value="C:cytoplasm"/>
    <property type="evidence" value="ECO:0007669"/>
    <property type="project" value="TreeGrafter"/>
</dbReference>
<evidence type="ECO:0000256" key="1">
    <source>
        <dbReference type="ARBA" id="ARBA00004970"/>
    </source>
</evidence>
<dbReference type="Gene3D" id="3.20.20.140">
    <property type="entry name" value="Metal-dependent hydrolases"/>
    <property type="match status" value="1"/>
</dbReference>
<evidence type="ECO:0000256" key="4">
    <source>
        <dbReference type="ARBA" id="ARBA00022605"/>
    </source>
</evidence>
<dbReference type="InterPro" id="IPR016195">
    <property type="entry name" value="Pol/histidinol_Pase-like"/>
</dbReference>
<evidence type="ECO:0000256" key="7">
    <source>
        <dbReference type="ARBA" id="ARBA00049158"/>
    </source>
</evidence>
<accession>A0AAW4WFS6</accession>
<dbReference type="SMART" id="SM00481">
    <property type="entry name" value="POLIIIAc"/>
    <property type="match status" value="1"/>
</dbReference>
<proteinExistence type="inferred from homology"/>
<dbReference type="InterPro" id="IPR010140">
    <property type="entry name" value="Histidinol_P_phosphatase_HisJ"/>
</dbReference>
<comment type="caution">
    <text evidence="10">The sequence shown here is derived from an EMBL/GenBank/DDBJ whole genome shotgun (WGS) entry which is preliminary data.</text>
</comment>
<evidence type="ECO:0000259" key="9">
    <source>
        <dbReference type="SMART" id="SM00481"/>
    </source>
</evidence>
<evidence type="ECO:0000256" key="5">
    <source>
        <dbReference type="ARBA" id="ARBA00022801"/>
    </source>
</evidence>
<dbReference type="AlphaFoldDB" id="A0AAW4WFS6"/>
<organism evidence="10 11">
    <name type="scientific">Roseburia amylophila</name>
    <dbReference type="NCBI Taxonomy" id="2981794"/>
    <lineage>
        <taxon>Bacteria</taxon>
        <taxon>Bacillati</taxon>
        <taxon>Bacillota</taxon>
        <taxon>Clostridia</taxon>
        <taxon>Lachnospirales</taxon>
        <taxon>Lachnospiraceae</taxon>
        <taxon>Roseburia</taxon>
    </lineage>
</organism>
<dbReference type="GO" id="GO:0000105">
    <property type="term" value="P:L-histidine biosynthetic process"/>
    <property type="evidence" value="ECO:0007669"/>
    <property type="project" value="UniProtKB-UniRule"/>
</dbReference>
<evidence type="ECO:0000256" key="8">
    <source>
        <dbReference type="RuleBase" id="RU366003"/>
    </source>
</evidence>
<evidence type="ECO:0000313" key="11">
    <source>
        <dbReference type="Proteomes" id="UP001198893"/>
    </source>
</evidence>
<keyword evidence="6 8" id="KW-0368">Histidine biosynthesis</keyword>
<reference evidence="10" key="1">
    <citation type="submission" date="2021-10" db="EMBL/GenBank/DDBJ databases">
        <title>Anaerobic single-cell dispensing facilitates the cultivation of human gut bacteria.</title>
        <authorList>
            <person name="Afrizal A."/>
        </authorList>
    </citation>
    <scope>NUCLEOTIDE SEQUENCE</scope>
    <source>
        <strain evidence="10">CLA-AA-H204</strain>
    </source>
</reference>
<keyword evidence="5 8" id="KW-0378">Hydrolase</keyword>
<evidence type="ECO:0000256" key="3">
    <source>
        <dbReference type="ARBA" id="ARBA00013085"/>
    </source>
</evidence>
<dbReference type="EMBL" id="JAJEQW010000007">
    <property type="protein sequence ID" value="MCC2242209.1"/>
    <property type="molecule type" value="Genomic_DNA"/>
</dbReference>
<feature type="domain" description="Polymerase/histidinol phosphatase N-terminal" evidence="9">
    <location>
        <begin position="3"/>
        <end position="89"/>
    </location>
</feature>
<comment type="similarity">
    <text evidence="2 8">Belongs to the PHP hydrolase family. HisK subfamily.</text>
</comment>
<dbReference type="NCBIfam" id="TIGR01856">
    <property type="entry name" value="hisJ_fam"/>
    <property type="match status" value="1"/>
</dbReference>
<dbReference type="InterPro" id="IPR004013">
    <property type="entry name" value="PHP_dom"/>
</dbReference>
<dbReference type="GO" id="GO:0004401">
    <property type="term" value="F:histidinol-phosphatase activity"/>
    <property type="evidence" value="ECO:0007669"/>
    <property type="project" value="UniProtKB-UniRule"/>
</dbReference>
<dbReference type="EC" id="3.1.3.15" evidence="3 8"/>
<keyword evidence="4 8" id="KW-0028">Amino-acid biosynthesis</keyword>
<sequence length="270" mass="30941">MLWDTHMHTAFSTDSETSPESMIKASIELGLGGICITDHMDYDYPKEHPEDEPEFILDTPVYFPTIQKLGQQYKDKIKVLTGIELGLQPHLAAKHQKLISRYDFDFVIGSSHVIHGKDPYYSRFFEGKTEQQAYQEYFESILENLAVFDNFDVYGHIDYVVRYGPNRNLKYSYQKYADVIDAILEKLIDMGKGIEINTGGFKYGLGHPNPTEDIIKRYHELGGEIITIGADAHKPEHVAFDFAKVPDILKAAGFQYFTVFEKRKPAFLPL</sequence>
<evidence type="ECO:0000256" key="6">
    <source>
        <dbReference type="ARBA" id="ARBA00023102"/>
    </source>
</evidence>
<name>A0AAW4WFS6_9FIRM</name>
<protein>
    <recommendedName>
        <fullName evidence="3 8">Histidinol-phosphatase</fullName>
        <shortName evidence="8">HolPase</shortName>
        <ecNumber evidence="3 8">3.1.3.15</ecNumber>
    </recommendedName>
</protein>
<dbReference type="InterPro" id="IPR003141">
    <property type="entry name" value="Pol/His_phosphatase_N"/>
</dbReference>
<gene>
    <name evidence="10" type="ORF">LKD47_07845</name>
</gene>
<evidence type="ECO:0000256" key="2">
    <source>
        <dbReference type="ARBA" id="ARBA00009152"/>
    </source>
</evidence>
<dbReference type="Pfam" id="PF02811">
    <property type="entry name" value="PHP"/>
    <property type="match status" value="1"/>
</dbReference>
<dbReference type="PANTHER" id="PTHR21039:SF0">
    <property type="entry name" value="HISTIDINOL-PHOSPHATASE"/>
    <property type="match status" value="1"/>
</dbReference>
<dbReference type="PANTHER" id="PTHR21039">
    <property type="entry name" value="HISTIDINOL PHOSPHATASE-RELATED"/>
    <property type="match status" value="1"/>
</dbReference>
<comment type="pathway">
    <text evidence="1 8">Amino-acid biosynthesis; L-histidine biosynthesis; L-histidine from 5-phospho-alpha-D-ribose 1-diphosphate: step 8/9.</text>
</comment>
<dbReference type="Proteomes" id="UP001198893">
    <property type="component" value="Unassembled WGS sequence"/>
</dbReference>
<dbReference type="RefSeq" id="WP_227710136.1">
    <property type="nucleotide sequence ID" value="NZ_JAJEQW010000007.1"/>
</dbReference>
<dbReference type="SUPFAM" id="SSF89550">
    <property type="entry name" value="PHP domain-like"/>
    <property type="match status" value="1"/>
</dbReference>